<reference evidence="1 2" key="1">
    <citation type="journal article" date="2021" name="Elife">
        <title>Chloroplast acquisition without the gene transfer in kleptoplastic sea slugs, Plakobranchus ocellatus.</title>
        <authorList>
            <person name="Maeda T."/>
            <person name="Takahashi S."/>
            <person name="Yoshida T."/>
            <person name="Shimamura S."/>
            <person name="Takaki Y."/>
            <person name="Nagai Y."/>
            <person name="Toyoda A."/>
            <person name="Suzuki Y."/>
            <person name="Arimoto A."/>
            <person name="Ishii H."/>
            <person name="Satoh N."/>
            <person name="Nishiyama T."/>
            <person name="Hasebe M."/>
            <person name="Maruyama T."/>
            <person name="Minagawa J."/>
            <person name="Obokata J."/>
            <person name="Shigenobu S."/>
        </authorList>
    </citation>
    <scope>NUCLEOTIDE SEQUENCE [LARGE SCALE GENOMIC DNA]</scope>
</reference>
<gene>
    <name evidence="1" type="ORF">PoB_005647000</name>
</gene>
<dbReference type="AlphaFoldDB" id="A0AAV4CB46"/>
<proteinExistence type="predicted"/>
<name>A0AAV4CB46_9GAST</name>
<accession>A0AAV4CB46</accession>
<keyword evidence="2" id="KW-1185">Reference proteome</keyword>
<evidence type="ECO:0000313" key="1">
    <source>
        <dbReference type="EMBL" id="GFO29965.1"/>
    </source>
</evidence>
<comment type="caution">
    <text evidence="1">The sequence shown here is derived from an EMBL/GenBank/DDBJ whole genome shotgun (WGS) entry which is preliminary data.</text>
</comment>
<dbReference type="Proteomes" id="UP000735302">
    <property type="component" value="Unassembled WGS sequence"/>
</dbReference>
<protein>
    <submittedName>
        <fullName evidence="1">Uncharacterized protein</fullName>
    </submittedName>
</protein>
<sequence>MTDVWGDHSKALKAERGGKWPVNTARDLCVIEGEALSPTLTAPQNTKALWPSPPHPPTNLAYAFNVRGEEQKRSILGSVECSTSSVCSSPCLEPPGPDRIYLNVRMEEGTGRGTDQG</sequence>
<evidence type="ECO:0000313" key="2">
    <source>
        <dbReference type="Proteomes" id="UP000735302"/>
    </source>
</evidence>
<dbReference type="EMBL" id="BLXT01006199">
    <property type="protein sequence ID" value="GFO29965.1"/>
    <property type="molecule type" value="Genomic_DNA"/>
</dbReference>
<organism evidence="1 2">
    <name type="scientific">Plakobranchus ocellatus</name>
    <dbReference type="NCBI Taxonomy" id="259542"/>
    <lineage>
        <taxon>Eukaryota</taxon>
        <taxon>Metazoa</taxon>
        <taxon>Spiralia</taxon>
        <taxon>Lophotrochozoa</taxon>
        <taxon>Mollusca</taxon>
        <taxon>Gastropoda</taxon>
        <taxon>Heterobranchia</taxon>
        <taxon>Euthyneura</taxon>
        <taxon>Panpulmonata</taxon>
        <taxon>Sacoglossa</taxon>
        <taxon>Placobranchoidea</taxon>
        <taxon>Plakobranchidae</taxon>
        <taxon>Plakobranchus</taxon>
    </lineage>
</organism>